<evidence type="ECO:0000313" key="1">
    <source>
        <dbReference type="EMBL" id="KWV44783.1"/>
    </source>
</evidence>
<sequence>MHLWRLKTGTVDPAVQLLDDPRMARSLRLRCLRLLGKLAGQLDFVSHGVPLGAERWRQEIVPSTAM</sequence>
<accession>A0A109J9G7</accession>
<organism evidence="1 2">
    <name type="scientific">Bradyrhizobium macuxiense</name>
    <dbReference type="NCBI Taxonomy" id="1755647"/>
    <lineage>
        <taxon>Bacteria</taxon>
        <taxon>Pseudomonadati</taxon>
        <taxon>Pseudomonadota</taxon>
        <taxon>Alphaproteobacteria</taxon>
        <taxon>Hyphomicrobiales</taxon>
        <taxon>Nitrobacteraceae</taxon>
        <taxon>Bradyrhizobium</taxon>
    </lineage>
</organism>
<keyword evidence="2" id="KW-1185">Reference proteome</keyword>
<dbReference type="EMBL" id="LNCU01000127">
    <property type="protein sequence ID" value="KWV44783.1"/>
    <property type="molecule type" value="Genomic_DNA"/>
</dbReference>
<name>A0A109J9G7_9BRAD</name>
<reference evidence="1 2" key="1">
    <citation type="submission" date="2015-11" db="EMBL/GenBank/DDBJ databases">
        <title>Draft Genome Sequence of the Strain BR 10303 (Bradyrhizobium sp.) isolated from nodules of Centrolobium paraense.</title>
        <authorList>
            <person name="Zelli J.E."/>
            <person name="Simoes-Araujo J.L."/>
            <person name="Barauna A.C."/>
            <person name="Silva K."/>
        </authorList>
    </citation>
    <scope>NUCLEOTIDE SEQUENCE [LARGE SCALE GENOMIC DNA]</scope>
    <source>
        <strain evidence="1 2">BR 10303</strain>
    </source>
</reference>
<proteinExistence type="predicted"/>
<protein>
    <submittedName>
        <fullName evidence="1">Uncharacterized protein</fullName>
    </submittedName>
</protein>
<comment type="caution">
    <text evidence="1">The sequence shown here is derived from an EMBL/GenBank/DDBJ whole genome shotgun (WGS) entry which is preliminary data.</text>
</comment>
<evidence type="ECO:0000313" key="2">
    <source>
        <dbReference type="Proteomes" id="UP000057737"/>
    </source>
</evidence>
<dbReference type="AlphaFoldDB" id="A0A109J9G7"/>
<gene>
    <name evidence="1" type="ORF">AS156_02050</name>
</gene>
<dbReference type="Proteomes" id="UP000057737">
    <property type="component" value="Unassembled WGS sequence"/>
</dbReference>